<feature type="non-terminal residue" evidence="1">
    <location>
        <position position="1"/>
    </location>
</feature>
<gene>
    <name evidence="1" type="ORF">PILCRDRAFT_78430</name>
</gene>
<keyword evidence="2" id="KW-1185">Reference proteome</keyword>
<evidence type="ECO:0000313" key="2">
    <source>
        <dbReference type="Proteomes" id="UP000054166"/>
    </source>
</evidence>
<dbReference type="Gene3D" id="1.25.40.470">
    <property type="match status" value="1"/>
</dbReference>
<dbReference type="InParanoid" id="A0A0C3ETJ3"/>
<dbReference type="HOGENOM" id="CLU_2378467_0_0_1"/>
<dbReference type="EMBL" id="KN833041">
    <property type="protein sequence ID" value="KIM75855.1"/>
    <property type="molecule type" value="Genomic_DNA"/>
</dbReference>
<dbReference type="STRING" id="765440.A0A0C3ETJ3"/>
<dbReference type="AlphaFoldDB" id="A0A0C3ETJ3"/>
<name>A0A0C3ETJ3_PILCF</name>
<reference evidence="2" key="2">
    <citation type="submission" date="2015-01" db="EMBL/GenBank/DDBJ databases">
        <title>Evolutionary Origins and Diversification of the Mycorrhizal Mutualists.</title>
        <authorList>
            <consortium name="DOE Joint Genome Institute"/>
            <consortium name="Mycorrhizal Genomics Consortium"/>
            <person name="Kohler A."/>
            <person name="Kuo A."/>
            <person name="Nagy L.G."/>
            <person name="Floudas D."/>
            <person name="Copeland A."/>
            <person name="Barry K.W."/>
            <person name="Cichocki N."/>
            <person name="Veneault-Fourrey C."/>
            <person name="LaButti K."/>
            <person name="Lindquist E.A."/>
            <person name="Lipzen A."/>
            <person name="Lundell T."/>
            <person name="Morin E."/>
            <person name="Murat C."/>
            <person name="Riley R."/>
            <person name="Ohm R."/>
            <person name="Sun H."/>
            <person name="Tunlid A."/>
            <person name="Henrissat B."/>
            <person name="Grigoriev I.V."/>
            <person name="Hibbett D.S."/>
            <person name="Martin F."/>
        </authorList>
    </citation>
    <scope>NUCLEOTIDE SEQUENCE [LARGE SCALE GENOMIC DNA]</scope>
    <source>
        <strain evidence="2">F 1598</strain>
    </source>
</reference>
<proteinExistence type="predicted"/>
<protein>
    <recommendedName>
        <fullName evidence="3">Coatomer WD associated region domain-containing protein</fullName>
    </recommendedName>
</protein>
<accession>A0A0C3ETJ3</accession>
<evidence type="ECO:0008006" key="3">
    <source>
        <dbReference type="Google" id="ProtNLM"/>
    </source>
</evidence>
<reference evidence="1 2" key="1">
    <citation type="submission" date="2014-04" db="EMBL/GenBank/DDBJ databases">
        <authorList>
            <consortium name="DOE Joint Genome Institute"/>
            <person name="Kuo A."/>
            <person name="Tarkka M."/>
            <person name="Buscot F."/>
            <person name="Kohler A."/>
            <person name="Nagy L.G."/>
            <person name="Floudas D."/>
            <person name="Copeland A."/>
            <person name="Barry K.W."/>
            <person name="Cichocki N."/>
            <person name="Veneault-Fourrey C."/>
            <person name="LaButti K."/>
            <person name="Lindquist E.A."/>
            <person name="Lipzen A."/>
            <person name="Lundell T."/>
            <person name="Morin E."/>
            <person name="Murat C."/>
            <person name="Sun H."/>
            <person name="Tunlid A."/>
            <person name="Henrissat B."/>
            <person name="Grigoriev I.V."/>
            <person name="Hibbett D.S."/>
            <person name="Martin F."/>
            <person name="Nordberg H.P."/>
            <person name="Cantor M.N."/>
            <person name="Hua S.X."/>
        </authorList>
    </citation>
    <scope>NUCLEOTIDE SEQUENCE [LARGE SCALE GENOMIC DNA]</scope>
    <source>
        <strain evidence="1 2">F 1598</strain>
    </source>
</reference>
<evidence type="ECO:0000313" key="1">
    <source>
        <dbReference type="EMBL" id="KIM75855.1"/>
    </source>
</evidence>
<sequence>KLALSQNNCKNMFSDVWTLILLLQNIIAYQKLSSWTSNTMFYFAIEHGNLDAAVRMMKIIDCQESWVRQVQQALKQGNHKVCTPLWCCPDISLSE</sequence>
<dbReference type="Proteomes" id="UP000054166">
    <property type="component" value="Unassembled WGS sequence"/>
</dbReference>
<organism evidence="1 2">
    <name type="scientific">Piloderma croceum (strain F 1598)</name>
    <dbReference type="NCBI Taxonomy" id="765440"/>
    <lineage>
        <taxon>Eukaryota</taxon>
        <taxon>Fungi</taxon>
        <taxon>Dikarya</taxon>
        <taxon>Basidiomycota</taxon>
        <taxon>Agaricomycotina</taxon>
        <taxon>Agaricomycetes</taxon>
        <taxon>Agaricomycetidae</taxon>
        <taxon>Atheliales</taxon>
        <taxon>Atheliaceae</taxon>
        <taxon>Piloderma</taxon>
    </lineage>
</organism>